<reference evidence="1" key="1">
    <citation type="submission" date="2014-11" db="EMBL/GenBank/DDBJ databases">
        <authorList>
            <person name="Amaro Gonzalez C."/>
        </authorList>
    </citation>
    <scope>NUCLEOTIDE SEQUENCE</scope>
</reference>
<proteinExistence type="predicted"/>
<dbReference type="EMBL" id="GBXM01102082">
    <property type="protein sequence ID" value="JAH06495.1"/>
    <property type="molecule type" value="Transcribed_RNA"/>
</dbReference>
<reference evidence="1" key="2">
    <citation type="journal article" date="2015" name="Fish Shellfish Immunol.">
        <title>Early steps in the European eel (Anguilla anguilla)-Vibrio vulnificus interaction in the gills: Role of the RtxA13 toxin.</title>
        <authorList>
            <person name="Callol A."/>
            <person name="Pajuelo D."/>
            <person name="Ebbesson L."/>
            <person name="Teles M."/>
            <person name="MacKenzie S."/>
            <person name="Amaro C."/>
        </authorList>
    </citation>
    <scope>NUCLEOTIDE SEQUENCE</scope>
</reference>
<evidence type="ECO:0000313" key="1">
    <source>
        <dbReference type="EMBL" id="JAH06495.1"/>
    </source>
</evidence>
<dbReference type="AlphaFoldDB" id="A0A0E9PQZ1"/>
<protein>
    <submittedName>
        <fullName evidence="1">Uncharacterized protein</fullName>
    </submittedName>
</protein>
<accession>A0A0E9PQZ1</accession>
<organism evidence="1">
    <name type="scientific">Anguilla anguilla</name>
    <name type="common">European freshwater eel</name>
    <name type="synonym">Muraena anguilla</name>
    <dbReference type="NCBI Taxonomy" id="7936"/>
    <lineage>
        <taxon>Eukaryota</taxon>
        <taxon>Metazoa</taxon>
        <taxon>Chordata</taxon>
        <taxon>Craniata</taxon>
        <taxon>Vertebrata</taxon>
        <taxon>Euteleostomi</taxon>
        <taxon>Actinopterygii</taxon>
        <taxon>Neopterygii</taxon>
        <taxon>Teleostei</taxon>
        <taxon>Anguilliformes</taxon>
        <taxon>Anguillidae</taxon>
        <taxon>Anguilla</taxon>
    </lineage>
</organism>
<name>A0A0E9PQZ1_ANGAN</name>
<sequence length="41" mass="4735">MIFALSLQVYIPPNSSVLLLKWDSTFESFLVHSLVHLQVFN</sequence>